<dbReference type="EMBL" id="LPUF01000001">
    <property type="protein sequence ID" value="OQK17487.1"/>
    <property type="molecule type" value="Genomic_DNA"/>
</dbReference>
<evidence type="ECO:0008006" key="3">
    <source>
        <dbReference type="Google" id="ProtNLM"/>
    </source>
</evidence>
<dbReference type="Proteomes" id="UP000191980">
    <property type="component" value="Unassembled WGS sequence"/>
</dbReference>
<sequence>MYKCKEIIELTSQNMDTTLPWATRMELKLHYLICKTCLRYARQLGMIQKALGDMDGHTVSCQLPEAAKQRIAKKLQQAKETSES</sequence>
<dbReference type="RefSeq" id="WP_080522095.1">
    <property type="nucleotide sequence ID" value="NZ_LPUF01000001.1"/>
</dbReference>
<proteinExistence type="predicted"/>
<name>A0A1V8M7G2_9GAMM</name>
<protein>
    <recommendedName>
        <fullName evidence="3">Zinc-finger domain-containing protein</fullName>
    </recommendedName>
</protein>
<accession>A0A1V8M7G2</accession>
<gene>
    <name evidence="1" type="ORF">AU255_06305</name>
</gene>
<evidence type="ECO:0000313" key="2">
    <source>
        <dbReference type="Proteomes" id="UP000191980"/>
    </source>
</evidence>
<evidence type="ECO:0000313" key="1">
    <source>
        <dbReference type="EMBL" id="OQK17487.1"/>
    </source>
</evidence>
<keyword evidence="2" id="KW-1185">Reference proteome</keyword>
<organism evidence="1 2">
    <name type="scientific">Methyloprofundus sedimenti</name>
    <dbReference type="NCBI Taxonomy" id="1420851"/>
    <lineage>
        <taxon>Bacteria</taxon>
        <taxon>Pseudomonadati</taxon>
        <taxon>Pseudomonadota</taxon>
        <taxon>Gammaproteobacteria</taxon>
        <taxon>Methylococcales</taxon>
        <taxon>Methylococcaceae</taxon>
        <taxon>Methyloprofundus</taxon>
    </lineage>
</organism>
<dbReference type="AlphaFoldDB" id="A0A1V8M7G2"/>
<comment type="caution">
    <text evidence="1">The sequence shown here is derived from an EMBL/GenBank/DDBJ whole genome shotgun (WGS) entry which is preliminary data.</text>
</comment>
<reference evidence="1 2" key="1">
    <citation type="submission" date="2015-12" db="EMBL/GenBank/DDBJ databases">
        <authorList>
            <person name="Shamseldin A."/>
            <person name="Moawad H."/>
            <person name="Abd El-Rahim W.M."/>
            <person name="Sadowsky M.J."/>
        </authorList>
    </citation>
    <scope>NUCLEOTIDE SEQUENCE [LARGE SCALE GENOMIC DNA]</scope>
    <source>
        <strain evidence="1 2">WF1</strain>
    </source>
</reference>
<dbReference type="OrthoDB" id="8374021at2"/>